<dbReference type="InterPro" id="IPR043777">
    <property type="entry name" value="DUF5719"/>
</dbReference>
<name>A0AAU7V8U7_9ACTO</name>
<dbReference type="KEGG" id="sapp:SAC06_02615"/>
<protein>
    <submittedName>
        <fullName evidence="2">DUF5719 family protein</fullName>
    </submittedName>
</protein>
<gene>
    <name evidence="2" type="ORF">SAC06_02615</name>
</gene>
<dbReference type="Pfam" id="PF18986">
    <property type="entry name" value="DUF5719"/>
    <property type="match status" value="1"/>
</dbReference>
<evidence type="ECO:0000313" key="2">
    <source>
        <dbReference type="EMBL" id="XBW08467.1"/>
    </source>
</evidence>
<feature type="signal peptide" evidence="1">
    <location>
        <begin position="1"/>
        <end position="20"/>
    </location>
</feature>
<dbReference type="EMBL" id="CP138335">
    <property type="protein sequence ID" value="XBW08467.1"/>
    <property type="molecule type" value="Genomic_DNA"/>
</dbReference>
<sequence length="412" mass="42112">MARKHWMLAARMLSAAALLAAVPVGLMGAWTAPSPVPAQQSFEVNTTGQELRLACAPGIFDAAVNPAVQVVAEVSVWPKTDTEPLAGGGTAVLPGTVSRAEDFPSALATTRYLDGPPVALATLPCQVPANRLALVGGSTDVGEDTVLILSNPGDKPVTARVRGYSIGGTLGEAPPMTVPAKSTIAWRPAVWFPEEPRLALTVEADGLGVAAWLQSSGFAGEVTRGIAQVGSQSPARELVFPAVGAGAVLNLLNPGDQPVEISLEALSEDGAGALNGTQTLLAEPGVTQLTLPEVAGLRLTGSADLAASISRQLAGAPDPVVEGELVESRELIGPSSALTRLVLPVAGTVTLVDQSGRVEQVEVEAGQELTFSTPRWAVLTQELTTDFGSAWAAAPLGEAGLTESSVQVVVSP</sequence>
<evidence type="ECO:0000256" key="1">
    <source>
        <dbReference type="SAM" id="SignalP"/>
    </source>
</evidence>
<organism evidence="2">
    <name type="scientific">Scrofimicrobium appendicitidis</name>
    <dbReference type="NCBI Taxonomy" id="3079930"/>
    <lineage>
        <taxon>Bacteria</taxon>
        <taxon>Bacillati</taxon>
        <taxon>Actinomycetota</taxon>
        <taxon>Actinomycetes</taxon>
        <taxon>Actinomycetales</taxon>
        <taxon>Actinomycetaceae</taxon>
        <taxon>Scrofimicrobium</taxon>
    </lineage>
</organism>
<keyword evidence="1" id="KW-0732">Signal</keyword>
<dbReference type="AlphaFoldDB" id="A0AAU7V8U7"/>
<proteinExistence type="predicted"/>
<dbReference type="RefSeq" id="WP_350258666.1">
    <property type="nucleotide sequence ID" value="NZ_CP138335.1"/>
</dbReference>
<feature type="chain" id="PRO_5043829215" evidence="1">
    <location>
        <begin position="21"/>
        <end position="412"/>
    </location>
</feature>
<accession>A0AAU7V8U7</accession>
<reference evidence="2" key="1">
    <citation type="submission" date="2023-11" db="EMBL/GenBank/DDBJ databases">
        <title>Scrofimicrobium hongkongense sp. nov., isolated from a patient with peritonitis.</title>
        <authorList>
            <person name="Lao H.Y."/>
            <person name="Wong A.Y.P."/>
            <person name="Ng T.L."/>
            <person name="Wong R.Y.L."/>
            <person name="Yau M.C.Y."/>
            <person name="Lam J.Y.W."/>
            <person name="Siu G.K.H."/>
        </authorList>
    </citation>
    <scope>NUCLEOTIDE SEQUENCE</scope>
    <source>
        <strain evidence="2">R131</strain>
    </source>
</reference>